<keyword evidence="5" id="KW-0378">Hydrolase</keyword>
<dbReference type="EMBL" id="MLJW01001851">
    <property type="protein sequence ID" value="OIQ76500.1"/>
    <property type="molecule type" value="Genomic_DNA"/>
</dbReference>
<name>A0A1J5Q9D9_9ZZZZ</name>
<accession>A0A1J5Q9D9</accession>
<dbReference type="InterPro" id="IPR051120">
    <property type="entry name" value="ABC_AA/LPS_Transport"/>
</dbReference>
<dbReference type="Pfam" id="PF00005">
    <property type="entry name" value="ABC_tran"/>
    <property type="match status" value="1"/>
</dbReference>
<dbReference type="InterPro" id="IPR003439">
    <property type="entry name" value="ABC_transporter-like_ATP-bd"/>
</dbReference>
<dbReference type="Gene3D" id="3.40.50.300">
    <property type="entry name" value="P-loop containing nucleotide triphosphate hydrolases"/>
    <property type="match status" value="1"/>
</dbReference>
<evidence type="ECO:0000256" key="3">
    <source>
        <dbReference type="ARBA" id="ARBA00022840"/>
    </source>
</evidence>
<dbReference type="PANTHER" id="PTHR45772:SF4">
    <property type="entry name" value="ABC TRANSPORTER ATP-BINDING PROTEIN"/>
    <property type="match status" value="1"/>
</dbReference>
<dbReference type="CDD" id="cd03219">
    <property type="entry name" value="ABC_Mj1267_LivG_branched"/>
    <property type="match status" value="1"/>
</dbReference>
<evidence type="ECO:0000256" key="1">
    <source>
        <dbReference type="ARBA" id="ARBA00022448"/>
    </source>
</evidence>
<gene>
    <name evidence="5" type="primary">lptB_38</name>
    <name evidence="5" type="ORF">GALL_418160</name>
</gene>
<dbReference type="PANTHER" id="PTHR45772">
    <property type="entry name" value="CONSERVED COMPONENT OF ABC TRANSPORTER FOR NATURAL AMINO ACIDS-RELATED"/>
    <property type="match status" value="1"/>
</dbReference>
<dbReference type="GO" id="GO:0005886">
    <property type="term" value="C:plasma membrane"/>
    <property type="evidence" value="ECO:0007669"/>
    <property type="project" value="TreeGrafter"/>
</dbReference>
<reference evidence="5" key="1">
    <citation type="submission" date="2016-10" db="EMBL/GenBank/DDBJ databases">
        <title>Sequence of Gallionella enrichment culture.</title>
        <authorList>
            <person name="Poehlein A."/>
            <person name="Muehling M."/>
            <person name="Daniel R."/>
        </authorList>
    </citation>
    <scope>NUCLEOTIDE SEQUENCE</scope>
</reference>
<dbReference type="InterPro" id="IPR027417">
    <property type="entry name" value="P-loop_NTPase"/>
</dbReference>
<dbReference type="GO" id="GO:0005524">
    <property type="term" value="F:ATP binding"/>
    <property type="evidence" value="ECO:0007669"/>
    <property type="project" value="UniProtKB-KW"/>
</dbReference>
<dbReference type="AlphaFoldDB" id="A0A1J5Q9D9"/>
<organism evidence="5">
    <name type="scientific">mine drainage metagenome</name>
    <dbReference type="NCBI Taxonomy" id="410659"/>
    <lineage>
        <taxon>unclassified sequences</taxon>
        <taxon>metagenomes</taxon>
        <taxon>ecological metagenomes</taxon>
    </lineage>
</organism>
<keyword evidence="3 5" id="KW-0067">ATP-binding</keyword>
<evidence type="ECO:0000313" key="5">
    <source>
        <dbReference type="EMBL" id="OIQ76500.1"/>
    </source>
</evidence>
<keyword evidence="2" id="KW-0547">Nucleotide-binding</keyword>
<dbReference type="PROSITE" id="PS50893">
    <property type="entry name" value="ABC_TRANSPORTER_2"/>
    <property type="match status" value="1"/>
</dbReference>
<feature type="domain" description="ABC transporter" evidence="4">
    <location>
        <begin position="4"/>
        <end position="248"/>
    </location>
</feature>
<dbReference type="SMART" id="SM00382">
    <property type="entry name" value="AAA"/>
    <property type="match status" value="1"/>
</dbReference>
<evidence type="ECO:0000256" key="2">
    <source>
        <dbReference type="ARBA" id="ARBA00022741"/>
    </source>
</evidence>
<evidence type="ECO:0000259" key="4">
    <source>
        <dbReference type="PROSITE" id="PS50893"/>
    </source>
</evidence>
<dbReference type="Pfam" id="PF12399">
    <property type="entry name" value="BCA_ABC_TP_C"/>
    <property type="match status" value="1"/>
</dbReference>
<dbReference type="InterPro" id="IPR003593">
    <property type="entry name" value="AAA+_ATPase"/>
</dbReference>
<protein>
    <submittedName>
        <fullName evidence="5">Lipopolysaccharide export system ATP-binding protein LptB</fullName>
        <ecNumber evidence="5">3.6.3.-</ecNumber>
    </submittedName>
</protein>
<dbReference type="GO" id="GO:0016887">
    <property type="term" value="F:ATP hydrolysis activity"/>
    <property type="evidence" value="ECO:0007669"/>
    <property type="project" value="InterPro"/>
</dbReference>
<dbReference type="SUPFAM" id="SSF52540">
    <property type="entry name" value="P-loop containing nucleoside triphosphate hydrolases"/>
    <property type="match status" value="1"/>
</dbReference>
<keyword evidence="1" id="KW-0813">Transport</keyword>
<comment type="caution">
    <text evidence="5">The sequence shown here is derived from an EMBL/GenBank/DDBJ whole genome shotgun (WGS) entry which is preliminary data.</text>
</comment>
<sequence length="257" mass="27367">MSLLRIENLSVSFGGLKALSGVDITVEPGEVVGLIGPNGAGKTTVFNAISGFISPDEGSFRWRNVESPWPKPHQLHKVGIARTLQGVGLFPDLTCLENVMVALDHQAKTGVIRGLLGATDRDERALKKLAMEALDRVGAAALAPVRASQLPYPTRKRVALARALASEPTLLLLDEPAGGLGADDIEWLQDLISSLRSTCSILLVEHHMEVVMAVSDRIYVLDFGQIIASGIAEQVKSDPAVIAAYLGSAAVGRERFA</sequence>
<dbReference type="InterPro" id="IPR032823">
    <property type="entry name" value="BCA_ABC_TP_C"/>
</dbReference>
<dbReference type="EC" id="3.6.3.-" evidence="5"/>
<proteinExistence type="predicted"/>